<accession>A0ABN9GFI5</accession>
<dbReference type="EMBL" id="CATNWA010018263">
    <property type="protein sequence ID" value="CAI9606301.1"/>
    <property type="molecule type" value="Genomic_DNA"/>
</dbReference>
<dbReference type="Proteomes" id="UP001162483">
    <property type="component" value="Unassembled WGS sequence"/>
</dbReference>
<keyword evidence="2" id="KW-1185">Reference proteome</keyword>
<evidence type="ECO:0000313" key="1">
    <source>
        <dbReference type="EMBL" id="CAI9606301.1"/>
    </source>
</evidence>
<comment type="caution">
    <text evidence="1">The sequence shown here is derived from an EMBL/GenBank/DDBJ whole genome shotgun (WGS) entry which is preliminary data.</text>
</comment>
<sequence>VCVCICIYVCMYVYIYIYTLCCQKYWDTPPNHWIQVFQLPPWPQVYKIKHLDMQTTSKKHLRKNGSLSRAQWIQV</sequence>
<proteinExistence type="predicted"/>
<evidence type="ECO:0000313" key="2">
    <source>
        <dbReference type="Proteomes" id="UP001162483"/>
    </source>
</evidence>
<feature type="non-terminal residue" evidence="1">
    <location>
        <position position="1"/>
    </location>
</feature>
<name>A0ABN9GFI5_9NEOB</name>
<gene>
    <name evidence="1" type="ORF">SPARVUS_LOCUS13751568</name>
</gene>
<protein>
    <submittedName>
        <fullName evidence="1">Uncharacterized protein</fullName>
    </submittedName>
</protein>
<reference evidence="1" key="1">
    <citation type="submission" date="2023-05" db="EMBL/GenBank/DDBJ databases">
        <authorList>
            <person name="Stuckert A."/>
        </authorList>
    </citation>
    <scope>NUCLEOTIDE SEQUENCE</scope>
</reference>
<organism evidence="1 2">
    <name type="scientific">Staurois parvus</name>
    <dbReference type="NCBI Taxonomy" id="386267"/>
    <lineage>
        <taxon>Eukaryota</taxon>
        <taxon>Metazoa</taxon>
        <taxon>Chordata</taxon>
        <taxon>Craniata</taxon>
        <taxon>Vertebrata</taxon>
        <taxon>Euteleostomi</taxon>
        <taxon>Amphibia</taxon>
        <taxon>Batrachia</taxon>
        <taxon>Anura</taxon>
        <taxon>Neobatrachia</taxon>
        <taxon>Ranoidea</taxon>
        <taxon>Ranidae</taxon>
        <taxon>Staurois</taxon>
    </lineage>
</organism>